<dbReference type="GO" id="GO:0042073">
    <property type="term" value="P:intraciliary transport"/>
    <property type="evidence" value="ECO:0007669"/>
    <property type="project" value="TreeGrafter"/>
</dbReference>
<evidence type="ECO:0000256" key="6">
    <source>
        <dbReference type="ARBA" id="ARBA00023069"/>
    </source>
</evidence>
<dbReference type="Pfam" id="PF00400">
    <property type="entry name" value="WD40"/>
    <property type="match status" value="1"/>
</dbReference>
<reference evidence="11 12" key="1">
    <citation type="journal article" date="2015" name="Genome Biol.">
        <title>Comparative genomics of Steinernema reveals deeply conserved gene regulatory networks.</title>
        <authorList>
            <person name="Dillman A.R."/>
            <person name="Macchietto M."/>
            <person name="Porter C.F."/>
            <person name="Rogers A."/>
            <person name="Williams B."/>
            <person name="Antoshechkin I."/>
            <person name="Lee M.M."/>
            <person name="Goodwin Z."/>
            <person name="Lu X."/>
            <person name="Lewis E.E."/>
            <person name="Goodrich-Blair H."/>
            <person name="Stock S.P."/>
            <person name="Adams B.J."/>
            <person name="Sternberg P.W."/>
            <person name="Mortazavi A."/>
        </authorList>
    </citation>
    <scope>NUCLEOTIDE SEQUENCE [LARGE SCALE GENOMIC DNA]</scope>
    <source>
        <strain evidence="11 12">ALL</strain>
    </source>
</reference>
<keyword evidence="4" id="KW-0677">Repeat</keyword>
<dbReference type="Gene3D" id="2.130.10.10">
    <property type="entry name" value="YVTN repeat-like/Quinoprotein amine dehydrogenase"/>
    <property type="match status" value="2"/>
</dbReference>
<accession>A0A4U5NC46</accession>
<dbReference type="Pfam" id="PF24762">
    <property type="entry name" value="TPR_IF140-IFT172"/>
    <property type="match status" value="1"/>
</dbReference>
<name>A0A4U5NC46_STECR</name>
<dbReference type="Pfam" id="PF23387">
    <property type="entry name" value="TPR_IFT80_172"/>
    <property type="match status" value="1"/>
</dbReference>
<sequence length="1760" mass="199249">MKLKYADTIVEQQESAAKVPSIVFAPNGKRLAVATSDRAILLFDENNQRRDKFMTKPIDSKVRHVCVSSNLSLFQYGKKSYVVRQLVFSPDSAKLAVGQSDNIVFVYRLGESWDEKKVICNKFGQSSAVGAAVWPHENFLIVGLVDGKVRNASCASNKCATIYKTDATVTSLSVAPDKKSFLSGHADGSIFLFNLVSKAQTKVCTHPCAPYSLVLSANGILAGGCDRRILSYSVQGRMLQQFDFSSEDDEKEFGVAIGDPSGQNVRRLGRGNILNFKYLYTVSALAWKPDGSAVVCGSLCGSVLNIDCSLKRSLIKNQFETIYVSPSQVNVTDTATGLKVDLRSKKNLPILDIKVMGRANGYIVAYTPSTLLLADIENSKSSEIAFQSVGNERFYFDSANVCMIVNAGEVTLVEYGFDSPLGFIRTELISPHLISVRLNERKMKRDEDIKKVAYLLDVNTISIVDLSHGQNQVSQIVHSSVIDWLELNEAATKLLFRDRKSRLTLFDLRDEKRSIMLNFCTYVQWVPNSDVVVAQSEQNLCVWYNTDDPEQVTSVPIAGDIEMVLRDSQITEVIVTEGNAKNAYQLDAKLIEFGTAIEDLDFPRAISFLDHPDRTEDADSMWKHLAQVAIEHSNLLVAQRCYAALNDIARVVFLQKTQEIADEAGEEGVQNYRVRARLEIMKKNFKEAERIYLEQNGLDEAIEMYQSLHQWEEALNLAAARNHPDLEKLKAKYYRNLFESGQDEKAAEIKEREGDLNAAIDLYLKANLAPHAARVILQNPKLLNDDTLVESVCSVLIQNEQFERVGALYEQTQNYEKALSFYKRGRNYAKAIDVARFHFPVQVVELEEEWADHLMEENSAEAAVSHYLESGKTVKAVEAAIKAKEFSKAVEILEVLDNADLTSEYYAKIGDFYASNGDYGNAEKMYVDANHPEKAILMYDHASKWTDAYRLASEFFGPEKTRNAYLQKAEQLEGEGNFKEAENLFIHIGETSRAVAMYKKANRIDDMMTLMEKYHSEHVEVGYAQEVSGRIRGKGDYKAAEEQYMLGNDWKSVIHMYTEAEQWEEAFRVAKSEGGDSAQRHVAYLWAKSLGGDSAVKLLQRYNLLDDSIDLACEKGYDRRFTYRIPIILNFRDFAFAFDLARFGSVNRKPEIHLKLAERLEEEDELGQAEEHYLQANRAKDAVQMYIVHYDWDSAERLASQHSPESLPDVYIGQARVAIEQKDFAKAESYLLRANRSDIILRYYRELGMWAEAIRIARDYMPNHLQQLQEEYDKVLLKSGAKGAQSFMAQAKDWEAQGEYQRALSAYMRVQQPVTDDVNLIASAWTKAGDLAVKFLMDENGLELVEEIGAQLESLQQFQQAAELYLSSNKPELAVRAFLLAKDWAKAKRVASEYVPEMVDNVDDAYKEFLKDQGKVGELIDVDVISAIDLFVERGQWEKALDTAKHQNYPPLLDKYVAAYASSLIQEDRFLDAVRVFERYGASSNLENVNMYKRLIDHIVNARYSSIDDQFDSLVSLRNLILNLNERIKETETDMDPRIIEIFVNYQYILHLYALRCALEPFENSEIKRLRLQISVGMLRYIDLIQPDRAFFEAGMACRTGGDKYENLAFVLLDHCLDICEAIEENDPNIVDNSLFENTDIPAQFHIPQESYLTPNEYEDVKDWVLTVSVDARVDKTLPADRRGCYEASTVDGKGGKYPICVISGYPIIDSVKDLGNGVKADLANWQTFVTVAKTQSTDHLDDIHQFLGKWTQKNVVLSL</sequence>
<keyword evidence="3" id="KW-0853">WD repeat</keyword>
<dbReference type="GO" id="GO:0036064">
    <property type="term" value="C:ciliary basal body"/>
    <property type="evidence" value="ECO:0007669"/>
    <property type="project" value="TreeGrafter"/>
</dbReference>
<reference evidence="11 12" key="2">
    <citation type="journal article" date="2019" name="G3 (Bethesda)">
        <title>Hybrid Assembly of the Genome of the Entomopathogenic Nematode Steinernema carpocapsae Identifies the X-Chromosome.</title>
        <authorList>
            <person name="Serra L."/>
            <person name="Macchietto M."/>
            <person name="Macias-Munoz A."/>
            <person name="McGill C.J."/>
            <person name="Rodriguez I.M."/>
            <person name="Rodriguez B."/>
            <person name="Murad R."/>
            <person name="Mortazavi A."/>
        </authorList>
    </citation>
    <scope>NUCLEOTIDE SEQUENCE [LARGE SCALE GENOMIC DNA]</scope>
    <source>
        <strain evidence="11 12">ALL</strain>
    </source>
</reference>
<keyword evidence="6" id="KW-0969">Cilium</keyword>
<comment type="subcellular location">
    <subcellularLocation>
        <location evidence="1">Cell projection</location>
        <location evidence="1">Cilium</location>
    </subcellularLocation>
</comment>
<comment type="similarity">
    <text evidence="8">Belongs to the IFT172 family.</text>
</comment>
<evidence type="ECO:0000256" key="2">
    <source>
        <dbReference type="ARBA" id="ARBA00022473"/>
    </source>
</evidence>
<dbReference type="InterPro" id="IPR001680">
    <property type="entry name" value="WD40_rpt"/>
</dbReference>
<comment type="caution">
    <text evidence="11">The sequence shown here is derived from an EMBL/GenBank/DDBJ whole genome shotgun (WGS) entry which is preliminary data.</text>
</comment>
<dbReference type="EMBL" id="AZBU02000004">
    <property type="protein sequence ID" value="TKR80419.1"/>
    <property type="molecule type" value="Genomic_DNA"/>
</dbReference>
<dbReference type="PANTHER" id="PTHR15722">
    <property type="entry name" value="IFT140/172-RELATED"/>
    <property type="match status" value="1"/>
</dbReference>
<evidence type="ECO:0000256" key="3">
    <source>
        <dbReference type="ARBA" id="ARBA00022574"/>
    </source>
</evidence>
<feature type="domain" description="IFT80/172/WDR35 TPR" evidence="9">
    <location>
        <begin position="621"/>
        <end position="723"/>
    </location>
</feature>
<dbReference type="Gene3D" id="1.25.40.470">
    <property type="match status" value="3"/>
</dbReference>
<dbReference type="STRING" id="34508.A0A4U5NC46"/>
<evidence type="ECO:0000313" key="11">
    <source>
        <dbReference type="EMBL" id="TKR80419.1"/>
    </source>
</evidence>
<dbReference type="InterPro" id="IPR056168">
    <property type="entry name" value="TPR_IF140/IFT172/WDR19"/>
</dbReference>
<dbReference type="OrthoDB" id="2186662at2759"/>
<dbReference type="InterPro" id="IPR015943">
    <property type="entry name" value="WD40/YVTN_repeat-like_dom_sf"/>
</dbReference>
<evidence type="ECO:0000256" key="8">
    <source>
        <dbReference type="ARBA" id="ARBA00038130"/>
    </source>
</evidence>
<dbReference type="PANTHER" id="PTHR15722:SF2">
    <property type="entry name" value="INTRAFLAGELLAR TRANSPORT PROTEIN 172 HOMOLOG"/>
    <property type="match status" value="1"/>
</dbReference>
<evidence type="ECO:0000256" key="1">
    <source>
        <dbReference type="ARBA" id="ARBA00004138"/>
    </source>
</evidence>
<keyword evidence="12" id="KW-1185">Reference proteome</keyword>
<evidence type="ECO:0000256" key="5">
    <source>
        <dbReference type="ARBA" id="ARBA00022803"/>
    </source>
</evidence>
<protein>
    <submittedName>
        <fullName evidence="11">Uncharacterized protein</fullName>
    </submittedName>
</protein>
<keyword evidence="7" id="KW-0966">Cell projection</keyword>
<dbReference type="GO" id="GO:0005930">
    <property type="term" value="C:axoneme"/>
    <property type="evidence" value="ECO:0007669"/>
    <property type="project" value="TreeGrafter"/>
</dbReference>
<dbReference type="InterPro" id="IPR011990">
    <property type="entry name" value="TPR-like_helical_dom_sf"/>
</dbReference>
<dbReference type="GO" id="GO:0030992">
    <property type="term" value="C:intraciliary transport particle B"/>
    <property type="evidence" value="ECO:0007669"/>
    <property type="project" value="TreeGrafter"/>
</dbReference>
<evidence type="ECO:0000259" key="10">
    <source>
        <dbReference type="Pfam" id="PF24762"/>
    </source>
</evidence>
<evidence type="ECO:0000256" key="4">
    <source>
        <dbReference type="ARBA" id="ARBA00022737"/>
    </source>
</evidence>
<dbReference type="FunFam" id="1.25.40.470:FF:000008">
    <property type="entry name" value="Intraflagellar transport protein 172 homolog"/>
    <property type="match status" value="1"/>
</dbReference>
<dbReference type="InterPro" id="IPR056157">
    <property type="entry name" value="TPR_IFT80_172_dom"/>
</dbReference>
<organism evidence="11 12">
    <name type="scientific">Steinernema carpocapsae</name>
    <name type="common">Entomopathogenic nematode</name>
    <dbReference type="NCBI Taxonomy" id="34508"/>
    <lineage>
        <taxon>Eukaryota</taxon>
        <taxon>Metazoa</taxon>
        <taxon>Ecdysozoa</taxon>
        <taxon>Nematoda</taxon>
        <taxon>Chromadorea</taxon>
        <taxon>Rhabditida</taxon>
        <taxon>Tylenchina</taxon>
        <taxon>Panagrolaimomorpha</taxon>
        <taxon>Strongyloidoidea</taxon>
        <taxon>Steinernematidae</taxon>
        <taxon>Steinernema</taxon>
    </lineage>
</organism>
<dbReference type="SUPFAM" id="SSF48452">
    <property type="entry name" value="TPR-like"/>
    <property type="match status" value="1"/>
</dbReference>
<dbReference type="InterPro" id="IPR036322">
    <property type="entry name" value="WD40_repeat_dom_sf"/>
</dbReference>
<dbReference type="Proteomes" id="UP000298663">
    <property type="component" value="Unassembled WGS sequence"/>
</dbReference>
<gene>
    <name evidence="11" type="ORF">L596_014494</name>
</gene>
<dbReference type="SMART" id="SM00320">
    <property type="entry name" value="WD40"/>
    <property type="match status" value="6"/>
</dbReference>
<feature type="domain" description="IF140/IFT172/WDR19 TPR" evidence="10">
    <location>
        <begin position="806"/>
        <end position="994"/>
    </location>
</feature>
<dbReference type="SUPFAM" id="SSF50978">
    <property type="entry name" value="WD40 repeat-like"/>
    <property type="match status" value="2"/>
</dbReference>
<keyword evidence="5" id="KW-0802">TPR repeat</keyword>
<evidence type="ECO:0000256" key="7">
    <source>
        <dbReference type="ARBA" id="ARBA00023273"/>
    </source>
</evidence>
<keyword evidence="2" id="KW-0217">Developmental protein</keyword>
<evidence type="ECO:0000259" key="9">
    <source>
        <dbReference type="Pfam" id="PF23387"/>
    </source>
</evidence>
<proteinExistence type="inferred from homology"/>
<evidence type="ECO:0000313" key="12">
    <source>
        <dbReference type="Proteomes" id="UP000298663"/>
    </source>
</evidence>